<comment type="caution">
    <text evidence="2">The sequence shown here is derived from an EMBL/GenBank/DDBJ whole genome shotgun (WGS) entry which is preliminary data.</text>
</comment>
<gene>
    <name evidence="2" type="ORF">JP75_14100</name>
</gene>
<sequence>MHPSAAVLPLLFMTAAFAGEHAPARPIAELSHIHGVVLPAGSDDVLLATHHGLYSVDAEGMATMISATADDFMGFTTSTDGKLFASGHPASGGNTGVIGADHAGSGWILLSPGANGPVDFHAMTVSPSDPQTLYGSYGGIQASRNGGLTWSVAGPGPDDLIDLAAAADDPGHLYAGTITGLYESFDFGRSWAAATDIAMPVTALETAPDGTVWGFIPNLGLHRLNGSDLEMASPITDAVILHMAFDPDDPARMVAVTSDSEVLSSGNGGKTWSPLVP</sequence>
<dbReference type="SUPFAM" id="SSF110296">
    <property type="entry name" value="Oligoxyloglucan reducing end-specific cellobiohydrolase"/>
    <property type="match status" value="1"/>
</dbReference>
<dbReference type="InterPro" id="IPR015943">
    <property type="entry name" value="WD40/YVTN_repeat-like_dom_sf"/>
</dbReference>
<accession>A0A087M157</accession>
<proteinExistence type="predicted"/>
<keyword evidence="1" id="KW-0732">Signal</keyword>
<dbReference type="STRING" id="46914.JP75_14100"/>
<evidence type="ECO:0000256" key="1">
    <source>
        <dbReference type="SAM" id="SignalP"/>
    </source>
</evidence>
<dbReference type="Proteomes" id="UP000028981">
    <property type="component" value="Unassembled WGS sequence"/>
</dbReference>
<dbReference type="RefSeq" id="WP_035083849.1">
    <property type="nucleotide sequence ID" value="NZ_JQGC01000012.1"/>
</dbReference>
<dbReference type="Gene3D" id="2.130.10.10">
    <property type="entry name" value="YVTN repeat-like/Quinoprotein amine dehydrogenase"/>
    <property type="match status" value="1"/>
</dbReference>
<protein>
    <recommendedName>
        <fullName evidence="4">Photosynthesis system II assembly factor Ycf48/Hcf136-like domain-containing protein</fullName>
    </recommendedName>
</protein>
<evidence type="ECO:0008006" key="4">
    <source>
        <dbReference type="Google" id="ProtNLM"/>
    </source>
</evidence>
<feature type="signal peptide" evidence="1">
    <location>
        <begin position="1"/>
        <end position="18"/>
    </location>
</feature>
<dbReference type="EMBL" id="JQGC01000012">
    <property type="protein sequence ID" value="KFL30610.1"/>
    <property type="molecule type" value="Genomic_DNA"/>
</dbReference>
<dbReference type="AlphaFoldDB" id="A0A087M157"/>
<evidence type="ECO:0000313" key="2">
    <source>
        <dbReference type="EMBL" id="KFL30610.1"/>
    </source>
</evidence>
<dbReference type="OrthoDB" id="9764804at2"/>
<organism evidence="2 3">
    <name type="scientific">Devosia riboflavina</name>
    <dbReference type="NCBI Taxonomy" id="46914"/>
    <lineage>
        <taxon>Bacteria</taxon>
        <taxon>Pseudomonadati</taxon>
        <taxon>Pseudomonadota</taxon>
        <taxon>Alphaproteobacteria</taxon>
        <taxon>Hyphomicrobiales</taxon>
        <taxon>Devosiaceae</taxon>
        <taxon>Devosia</taxon>
    </lineage>
</organism>
<reference evidence="2 3" key="1">
    <citation type="submission" date="2014-08" db="EMBL/GenBank/DDBJ databases">
        <authorList>
            <person name="Hassan Y.I."/>
            <person name="Lepp D."/>
            <person name="Zhou T."/>
        </authorList>
    </citation>
    <scope>NUCLEOTIDE SEQUENCE [LARGE SCALE GENOMIC DNA]</scope>
    <source>
        <strain evidence="2 3">IFO13584</strain>
    </source>
</reference>
<name>A0A087M157_9HYPH</name>
<feature type="chain" id="PRO_5001825841" description="Photosynthesis system II assembly factor Ycf48/Hcf136-like domain-containing protein" evidence="1">
    <location>
        <begin position="19"/>
        <end position="277"/>
    </location>
</feature>
<keyword evidence="3" id="KW-1185">Reference proteome</keyword>
<evidence type="ECO:0000313" key="3">
    <source>
        <dbReference type="Proteomes" id="UP000028981"/>
    </source>
</evidence>